<dbReference type="EMBL" id="KV946965">
    <property type="protein sequence ID" value="PIO26102.1"/>
    <property type="molecule type" value="Genomic_DNA"/>
</dbReference>
<organism evidence="2 3">
    <name type="scientific">Aquarana catesbeiana</name>
    <name type="common">American bullfrog</name>
    <name type="synonym">Rana catesbeiana</name>
    <dbReference type="NCBI Taxonomy" id="8400"/>
    <lineage>
        <taxon>Eukaryota</taxon>
        <taxon>Metazoa</taxon>
        <taxon>Chordata</taxon>
        <taxon>Craniata</taxon>
        <taxon>Vertebrata</taxon>
        <taxon>Euteleostomi</taxon>
        <taxon>Amphibia</taxon>
        <taxon>Batrachia</taxon>
        <taxon>Anura</taxon>
        <taxon>Neobatrachia</taxon>
        <taxon>Ranoidea</taxon>
        <taxon>Ranidae</taxon>
        <taxon>Aquarana</taxon>
    </lineage>
</organism>
<proteinExistence type="predicted"/>
<sequence length="79" mass="8303">MRVSYVRSVSGGRRIVSADRSIEGKSQPGGGCGKQPDGIPGSSPSPSNQKDQEGKEPGGVSNCFNSPGYCGTYNDPWWP</sequence>
<feature type="region of interest" description="Disordered" evidence="1">
    <location>
        <begin position="1"/>
        <end position="79"/>
    </location>
</feature>
<evidence type="ECO:0000313" key="2">
    <source>
        <dbReference type="EMBL" id="PIO26102.1"/>
    </source>
</evidence>
<evidence type="ECO:0000313" key="3">
    <source>
        <dbReference type="Proteomes" id="UP000228934"/>
    </source>
</evidence>
<accession>A0A2G9RDW8</accession>
<keyword evidence="3" id="KW-1185">Reference proteome</keyword>
<protein>
    <submittedName>
        <fullName evidence="2">Uncharacterized protein</fullName>
    </submittedName>
</protein>
<dbReference type="AlphaFoldDB" id="A0A2G9RDW8"/>
<name>A0A2G9RDW8_AQUCT</name>
<feature type="compositionally biased region" description="Low complexity" evidence="1">
    <location>
        <begin position="36"/>
        <end position="47"/>
    </location>
</feature>
<dbReference type="Proteomes" id="UP000228934">
    <property type="component" value="Unassembled WGS sequence"/>
</dbReference>
<reference evidence="3" key="1">
    <citation type="journal article" date="2017" name="Nat. Commun.">
        <title>The North American bullfrog draft genome provides insight into hormonal regulation of long noncoding RNA.</title>
        <authorList>
            <person name="Hammond S.A."/>
            <person name="Warren R.L."/>
            <person name="Vandervalk B.P."/>
            <person name="Kucuk E."/>
            <person name="Khan H."/>
            <person name="Gibb E.A."/>
            <person name="Pandoh P."/>
            <person name="Kirk H."/>
            <person name="Zhao Y."/>
            <person name="Jones M."/>
            <person name="Mungall A.J."/>
            <person name="Coope R."/>
            <person name="Pleasance S."/>
            <person name="Moore R.A."/>
            <person name="Holt R.A."/>
            <person name="Round J.M."/>
            <person name="Ohora S."/>
            <person name="Walle B.V."/>
            <person name="Veldhoen N."/>
            <person name="Helbing C.C."/>
            <person name="Birol I."/>
        </authorList>
    </citation>
    <scope>NUCLEOTIDE SEQUENCE [LARGE SCALE GENOMIC DNA]</scope>
</reference>
<evidence type="ECO:0000256" key="1">
    <source>
        <dbReference type="SAM" id="MobiDB-lite"/>
    </source>
</evidence>
<gene>
    <name evidence="2" type="ORF">AB205_0078250</name>
</gene>